<dbReference type="GO" id="GO:0005975">
    <property type="term" value="P:carbohydrate metabolic process"/>
    <property type="evidence" value="ECO:0007669"/>
    <property type="project" value="InterPro"/>
</dbReference>
<evidence type="ECO:0000259" key="6">
    <source>
        <dbReference type="Pfam" id="PF01522"/>
    </source>
</evidence>
<dbReference type="Gene3D" id="3.20.20.370">
    <property type="entry name" value="Glycoside hydrolase/deacetylase"/>
    <property type="match status" value="1"/>
</dbReference>
<dbReference type="EMBL" id="LVYV01000003">
    <property type="protein sequence ID" value="KZD24615.1"/>
    <property type="molecule type" value="Genomic_DNA"/>
</dbReference>
<dbReference type="GO" id="GO:0016810">
    <property type="term" value="F:hydrolase activity, acting on carbon-nitrogen (but not peptide) bonds"/>
    <property type="evidence" value="ECO:0007669"/>
    <property type="project" value="InterPro"/>
</dbReference>
<evidence type="ECO:0000256" key="2">
    <source>
        <dbReference type="ARBA" id="ARBA00010973"/>
    </source>
</evidence>
<dbReference type="InterPro" id="IPR011330">
    <property type="entry name" value="Glyco_hydro/deAcase_b/a-brl"/>
</dbReference>
<dbReference type="InterPro" id="IPR051398">
    <property type="entry name" value="Polysacch_Deacetylase"/>
</dbReference>
<name>A0A164ACV4_9BRAD</name>
<proteinExistence type="inferred from homology"/>
<comment type="caution">
    <text evidence="7">The sequence shown here is derived from an EMBL/GenBank/DDBJ whole genome shotgun (WGS) entry which is preliminary data.</text>
</comment>
<accession>A0A164ACV4</accession>
<dbReference type="RefSeq" id="WP_068730925.1">
    <property type="nucleotide sequence ID" value="NZ_LVYV01000003.1"/>
</dbReference>
<protein>
    <recommendedName>
        <fullName evidence="3">Chitooligosaccharide deacetylase</fullName>
    </recommendedName>
    <alternativeName>
        <fullName evidence="5">Nodulation protein B</fullName>
    </alternativeName>
</protein>
<dbReference type="PANTHER" id="PTHR34216">
    <property type="match status" value="1"/>
</dbReference>
<sequence length="345" mass="38558">MSYKTGWLLALGFELTYLSGMHRLLEGRHGDAGIILKFERVRPPRQDAFQPLKAHEITPWFLDRTIRALKRWPVDIVGMDEVCRRASEPRAGRRFVALTFDGGTRDFVDFAYPLLQAHEVPFTLYLPSAFADGLGAMWWLALEQAIATHDRISLIIDHRQRHFETASVADKYRAYYYLDGWMRTLPPHELAVAADDLCKRYSVDNATLSHHAAMHWDDVATFAGNPRATIGSSTVNYPALANLGDSAASREIAMGRAVAQAALPYEPRHFAYPFGDKASFNRRHVAMVEQVGFASAVTSLPGVIEANGRSDLHALPRLAWDGRRQSLRALRVMVSGVMLGAGAQR</sequence>
<evidence type="ECO:0000256" key="3">
    <source>
        <dbReference type="ARBA" id="ARBA00020071"/>
    </source>
</evidence>
<evidence type="ECO:0000256" key="1">
    <source>
        <dbReference type="ARBA" id="ARBA00003236"/>
    </source>
</evidence>
<evidence type="ECO:0000256" key="4">
    <source>
        <dbReference type="ARBA" id="ARBA00022729"/>
    </source>
</evidence>
<reference evidence="7 8" key="1">
    <citation type="submission" date="2016-03" db="EMBL/GenBank/DDBJ databases">
        <title>Microsymbionts genomes from the relict species Vavilovia formosa (Stev.) Fed.</title>
        <authorList>
            <person name="Kopat V."/>
            <person name="Chirak E."/>
            <person name="Kimeklis A."/>
            <person name="Andronov E."/>
        </authorList>
    </citation>
    <scope>NUCLEOTIDE SEQUENCE [LARGE SCALE GENOMIC DNA]</scope>
    <source>
        <strain evidence="7 8">Vaf07</strain>
    </source>
</reference>
<dbReference type="AlphaFoldDB" id="A0A164ACV4"/>
<comment type="function">
    <text evidence="1">Is involved in generating a small heat-stable compound (Nod), an acylated oligomer of N-acetylglucosamine, that stimulates mitosis in various plant protoplasts.</text>
</comment>
<evidence type="ECO:0000256" key="5">
    <source>
        <dbReference type="ARBA" id="ARBA00032976"/>
    </source>
</evidence>
<feature type="domain" description="NodB homology" evidence="6">
    <location>
        <begin position="208"/>
        <end position="293"/>
    </location>
</feature>
<dbReference type="InterPro" id="IPR002509">
    <property type="entry name" value="NODB_dom"/>
</dbReference>
<gene>
    <name evidence="7" type="ORF">A4A58_22400</name>
</gene>
<dbReference type="SUPFAM" id="SSF88713">
    <property type="entry name" value="Glycoside hydrolase/deacetylase"/>
    <property type="match status" value="1"/>
</dbReference>
<keyword evidence="4" id="KW-0732">Signal</keyword>
<evidence type="ECO:0000313" key="8">
    <source>
        <dbReference type="Proteomes" id="UP000076574"/>
    </source>
</evidence>
<dbReference type="Proteomes" id="UP000076574">
    <property type="component" value="Unassembled WGS sequence"/>
</dbReference>
<dbReference type="PANTHER" id="PTHR34216:SF7">
    <property type="entry name" value="POLY-BETA-1,6-N-ACETYL-D-GLUCOSAMINE N-DEACETYLASE"/>
    <property type="match status" value="1"/>
</dbReference>
<keyword evidence="8" id="KW-1185">Reference proteome</keyword>
<organism evidence="7 8">
    <name type="scientific">Tardiphaga robiniae</name>
    <dbReference type="NCBI Taxonomy" id="943830"/>
    <lineage>
        <taxon>Bacteria</taxon>
        <taxon>Pseudomonadati</taxon>
        <taxon>Pseudomonadota</taxon>
        <taxon>Alphaproteobacteria</taxon>
        <taxon>Hyphomicrobiales</taxon>
        <taxon>Nitrobacteraceae</taxon>
        <taxon>Tardiphaga</taxon>
    </lineage>
</organism>
<evidence type="ECO:0000313" key="7">
    <source>
        <dbReference type="EMBL" id="KZD24615.1"/>
    </source>
</evidence>
<comment type="similarity">
    <text evidence="2">Belongs to the polysaccharide deacetylase family.</text>
</comment>
<dbReference type="STRING" id="943830.A4A58_22400"/>
<dbReference type="Pfam" id="PF01522">
    <property type="entry name" value="Polysacc_deac_1"/>
    <property type="match status" value="1"/>
</dbReference>